<feature type="region of interest" description="Disordered" evidence="1">
    <location>
        <begin position="1"/>
        <end position="28"/>
    </location>
</feature>
<accession>A0A9W9C009</accession>
<dbReference type="EMBL" id="JAPEUV010000045">
    <property type="protein sequence ID" value="KAJ4336764.1"/>
    <property type="molecule type" value="Genomic_DNA"/>
</dbReference>
<evidence type="ECO:0000313" key="3">
    <source>
        <dbReference type="Proteomes" id="UP001140562"/>
    </source>
</evidence>
<gene>
    <name evidence="2" type="ORF">N0V87_005156</name>
</gene>
<keyword evidence="3" id="KW-1185">Reference proteome</keyword>
<name>A0A9W9C009_9PLEO</name>
<organism evidence="2 3">
    <name type="scientific">Didymella glomerata</name>
    <dbReference type="NCBI Taxonomy" id="749621"/>
    <lineage>
        <taxon>Eukaryota</taxon>
        <taxon>Fungi</taxon>
        <taxon>Dikarya</taxon>
        <taxon>Ascomycota</taxon>
        <taxon>Pezizomycotina</taxon>
        <taxon>Dothideomycetes</taxon>
        <taxon>Pleosporomycetidae</taxon>
        <taxon>Pleosporales</taxon>
        <taxon>Pleosporineae</taxon>
        <taxon>Didymellaceae</taxon>
        <taxon>Didymella</taxon>
    </lineage>
</organism>
<protein>
    <submittedName>
        <fullName evidence="2">Uncharacterized protein</fullName>
    </submittedName>
</protein>
<feature type="compositionally biased region" description="Polar residues" evidence="1">
    <location>
        <begin position="1"/>
        <end position="21"/>
    </location>
</feature>
<reference evidence="2" key="1">
    <citation type="submission" date="2022-10" db="EMBL/GenBank/DDBJ databases">
        <title>Tapping the CABI collections for fungal endophytes: first genome assemblies for Collariella, Neodidymelliopsis, Ascochyta clinopodiicola, Didymella pomorum, Didymosphaeria variabile, Neocosmospora piperis and Neocucurbitaria cava.</title>
        <authorList>
            <person name="Hill R."/>
        </authorList>
    </citation>
    <scope>NUCLEOTIDE SEQUENCE</scope>
    <source>
        <strain evidence="2">IMI 360193</strain>
    </source>
</reference>
<dbReference type="Proteomes" id="UP001140562">
    <property type="component" value="Unassembled WGS sequence"/>
</dbReference>
<feature type="region of interest" description="Disordered" evidence="1">
    <location>
        <begin position="148"/>
        <end position="168"/>
    </location>
</feature>
<proteinExistence type="predicted"/>
<feature type="compositionally biased region" description="Polar residues" evidence="1">
    <location>
        <begin position="154"/>
        <end position="164"/>
    </location>
</feature>
<dbReference type="AlphaFoldDB" id="A0A9W9C009"/>
<sequence>MPTLPQQETPHVSATPHNILSPTDHDSFYTAKSEEQSADLNALLTPSSQSPPSASGTEAVAETAEAEETSVVERDQSLGLPYVHSLCGKAFSTLTGVRKHHWGKKAKDLNTTTGCWAKHNKPDVAWDDHPSCKDGRSKSVATKIVPPAAKQRQTKISLSQSSAPPVSDGPQFQPLPGFPTLEGLPHTVAKAVNASLATNSSLREPEMIDQTSLVASRRSFDTLLTAVNEVSQIDAPKPKGRADSIALNLDAQVAAAEQHHPVIPNMSSKSSHDSPSFRAIAPAALDITGNPLTGECSNNVGGHRMNFVNEKQPSVFPSDLEAFYDSGAIPQPFQPLVASSSSPARKKRKV</sequence>
<evidence type="ECO:0000256" key="1">
    <source>
        <dbReference type="SAM" id="MobiDB-lite"/>
    </source>
</evidence>
<dbReference type="OrthoDB" id="3644322at2759"/>
<feature type="compositionally biased region" description="Low complexity" evidence="1">
    <location>
        <begin position="53"/>
        <end position="63"/>
    </location>
</feature>
<comment type="caution">
    <text evidence="2">The sequence shown here is derived from an EMBL/GenBank/DDBJ whole genome shotgun (WGS) entry which is preliminary data.</text>
</comment>
<evidence type="ECO:0000313" key="2">
    <source>
        <dbReference type="EMBL" id="KAJ4336764.1"/>
    </source>
</evidence>
<feature type="region of interest" description="Disordered" evidence="1">
    <location>
        <begin position="43"/>
        <end position="72"/>
    </location>
</feature>